<dbReference type="KEGG" id="hanx:ABSL23_06635"/>
<dbReference type="EMBL" id="CP159204">
    <property type="protein sequence ID" value="XCF17672.1"/>
    <property type="molecule type" value="Genomic_DNA"/>
</dbReference>
<dbReference type="SUPFAM" id="SSF53474">
    <property type="entry name" value="alpha/beta-Hydrolases"/>
    <property type="match status" value="1"/>
</dbReference>
<dbReference type="InterPro" id="IPR029058">
    <property type="entry name" value="AB_hydrolase_fold"/>
</dbReference>
<evidence type="ECO:0000313" key="2">
    <source>
        <dbReference type="EMBL" id="XCF17672.1"/>
    </source>
</evidence>
<feature type="domain" description="AB hydrolase-1" evidence="1">
    <location>
        <begin position="34"/>
        <end position="273"/>
    </location>
</feature>
<accession>A0AAU8CFF9</accession>
<dbReference type="InterPro" id="IPR050471">
    <property type="entry name" value="AB_hydrolase"/>
</dbReference>
<dbReference type="Pfam" id="PF00561">
    <property type="entry name" value="Abhydrolase_1"/>
    <property type="match status" value="1"/>
</dbReference>
<proteinExistence type="predicted"/>
<dbReference type="RefSeq" id="WP_353635133.1">
    <property type="nucleotide sequence ID" value="NZ_CP159204.1"/>
</dbReference>
<reference evidence="2" key="1">
    <citation type="submission" date="2024-06" db="EMBL/GenBank/DDBJ databases">
        <title>Genome Sequence of an extremely halophilic archaeon isolated from Permian era halite, Salado Formation, Carlsbad, New Mexico: Halobacterium sp. strain NMX12-1.</title>
        <authorList>
            <person name="Sotoa L."/>
            <person name="DasSarma P."/>
            <person name="Anton B.P."/>
            <person name="Vincze T."/>
            <person name="Verma I."/>
            <person name="Eralp B."/>
            <person name="Powers D.W."/>
            <person name="Dozier B.L."/>
            <person name="Roberts R.J."/>
            <person name="DasSarma S."/>
        </authorList>
    </citation>
    <scope>NUCLEOTIDE SEQUENCE</scope>
    <source>
        <strain evidence="2">NMX12-1</strain>
    </source>
</reference>
<evidence type="ECO:0000259" key="1">
    <source>
        <dbReference type="Pfam" id="PF00561"/>
    </source>
</evidence>
<name>A0AAU8CFF9_9EURY</name>
<dbReference type="GeneID" id="91108810"/>
<dbReference type="PANTHER" id="PTHR43433">
    <property type="entry name" value="HYDROLASE, ALPHA/BETA FOLD FAMILY PROTEIN"/>
    <property type="match status" value="1"/>
</dbReference>
<dbReference type="PANTHER" id="PTHR43433:SF5">
    <property type="entry name" value="AB HYDROLASE-1 DOMAIN-CONTAINING PROTEIN"/>
    <property type="match status" value="1"/>
</dbReference>
<protein>
    <submittedName>
        <fullName evidence="2">Alpha/beta hydrolase</fullName>
    </submittedName>
</protein>
<keyword evidence="2" id="KW-0378">Hydrolase</keyword>
<dbReference type="AlphaFoldDB" id="A0AAU8CFF9"/>
<dbReference type="GO" id="GO:0016787">
    <property type="term" value="F:hydrolase activity"/>
    <property type="evidence" value="ECO:0007669"/>
    <property type="project" value="UniProtKB-KW"/>
</dbReference>
<dbReference type="Gene3D" id="3.40.50.1820">
    <property type="entry name" value="alpha/beta hydrolase"/>
    <property type="match status" value="1"/>
</dbReference>
<dbReference type="InterPro" id="IPR000073">
    <property type="entry name" value="AB_hydrolase_1"/>
</dbReference>
<organism evidence="2">
    <name type="scientific">Halobacterium sp. NMX12-1</name>
    <dbReference type="NCBI Taxonomy" id="3166650"/>
    <lineage>
        <taxon>Archaea</taxon>
        <taxon>Methanobacteriati</taxon>
        <taxon>Methanobacteriota</taxon>
        <taxon>Stenosarchaea group</taxon>
        <taxon>Halobacteria</taxon>
        <taxon>Halobacteriales</taxon>
        <taxon>Halobacteriaceae</taxon>
        <taxon>Halobacterium</taxon>
    </lineage>
</organism>
<gene>
    <name evidence="2" type="ORF">ABSL23_06635</name>
</gene>
<sequence>MVPDLREDAPTDEVQLPDGRTLAYATYGHPDGAPVVFCHGTPGSRISGRLGADATAEAGVRVIAPDRPGFGASDRQRGQTFADWAGDVAALTSELGVEEYGVVGFSGGGPYALACAAHTPGRVSRCAVVSGVGPPGSERGDLGFERALASASRVSPQFGRPLVWLMARAVASADSFTDVVGDADADLADPRRGESGRVLLADFREGLRQGTTPLATDYGVLYGDWDFDLADVTVPTRVFHGREDANVPLAAGERVASAVPDADLAVYENAGHFRPIVEEARDVYGWAAENEA</sequence>
<dbReference type="PRINTS" id="PR00111">
    <property type="entry name" value="ABHYDROLASE"/>
</dbReference>